<keyword evidence="1" id="KW-0805">Transcription regulation</keyword>
<dbReference type="Pfam" id="PF12833">
    <property type="entry name" value="HTH_18"/>
    <property type="match status" value="1"/>
</dbReference>
<evidence type="ECO:0000313" key="7">
    <source>
        <dbReference type="Proteomes" id="UP001165962"/>
    </source>
</evidence>
<comment type="caution">
    <text evidence="6">The sequence shown here is derived from an EMBL/GenBank/DDBJ whole genome shotgun (WGS) entry which is preliminary data.</text>
</comment>
<protein>
    <submittedName>
        <fullName evidence="6">Helix-turn-helix transcriptional regulator</fullName>
    </submittedName>
</protein>
<organism evidence="6 7">
    <name type="scientific">Paenibacillus agricola</name>
    <dbReference type="NCBI Taxonomy" id="2716264"/>
    <lineage>
        <taxon>Bacteria</taxon>
        <taxon>Bacillati</taxon>
        <taxon>Bacillota</taxon>
        <taxon>Bacilli</taxon>
        <taxon>Bacillales</taxon>
        <taxon>Paenibacillaceae</taxon>
        <taxon>Paenibacillus</taxon>
    </lineage>
</organism>
<dbReference type="Gene3D" id="1.10.10.60">
    <property type="entry name" value="Homeodomain-like"/>
    <property type="match status" value="2"/>
</dbReference>
<dbReference type="RefSeq" id="WP_166152641.1">
    <property type="nucleotide sequence ID" value="NZ_JAAOIW010000008.1"/>
</dbReference>
<evidence type="ECO:0000259" key="5">
    <source>
        <dbReference type="PROSITE" id="PS01124"/>
    </source>
</evidence>
<sequence length="772" mass="89031">MNKKRIPTLNPLFFRILLYFLSLLLPIIIIGAVFYINVSSRLQDEFTQKIQMNLQSSANTIEIYLRTVQETSLNFFYEKKPLLLPYDEYTLEERVRIPEIPDTLSRVANNLSALIDNLFLFADDQKVYTGQGLDDFDYYFEKGSFFQKYNKEYWKNKLNTEKSIEVLEASEVTLNNGVHKNIVPLVFMNTVNGHKAILVTTISVDMIKKTVLNHAVTESTSFLVTDTNNNLIQSSDRNLLDAQVIRQISEFFSSGKVQHGELRIGNIDCIVNYVKSESYGWNYYSITPVSDFKEQTNYFVMLIVIICLVLIVVGILFSFIFTFNLYNPIKRISDILLSKSELNEPSNGSGVANEFEFIGRGIHQLIEFNHKFKNELEVISTEYMDQALLNYIHGSVAVNERDLHKMLVDQLQFNNNAYVCCNIKFGLKPAFYSDIQDTDRLIILDKIKKIIWGLINPHVNAHILEEKENLYIAVVNVQEEDSLVQVKMGLELLLDTFRYDSQYCYIHIGIGNIYKEIRGIVKSYADAMHVVEAVDANKDFQMDEAQELPPVAMLYSYSFMDENMILNCLKAQKLEGLEHQIEGIISKNKLTGAHSIVSALLSEMYHTGCRFLAEKGLNPQNFAEELEHTALRKKSDPHLGIDDKKRLLLDFFQQIIQHSSAQDQGKSSSLTSTIIKYIEDNYHHDLYLEKISGEMGVSTKYISRMFFEKTNVHLSTYISHFRISKAKELLVETDLNISDISQKVGIYSRTTFIRLFKKYEGITPNHYRNMKK</sequence>
<dbReference type="PANTHER" id="PTHR43280:SF10">
    <property type="entry name" value="REGULATORY PROTEIN POCR"/>
    <property type="match status" value="1"/>
</dbReference>
<keyword evidence="4" id="KW-0472">Membrane</keyword>
<evidence type="ECO:0000256" key="3">
    <source>
        <dbReference type="ARBA" id="ARBA00023163"/>
    </source>
</evidence>
<proteinExistence type="predicted"/>
<dbReference type="SMART" id="SM00342">
    <property type="entry name" value="HTH_ARAC"/>
    <property type="match status" value="1"/>
</dbReference>
<feature type="transmembrane region" description="Helical" evidence="4">
    <location>
        <begin position="12"/>
        <end position="36"/>
    </location>
</feature>
<dbReference type="PANTHER" id="PTHR43280">
    <property type="entry name" value="ARAC-FAMILY TRANSCRIPTIONAL REGULATOR"/>
    <property type="match status" value="1"/>
</dbReference>
<evidence type="ECO:0000256" key="1">
    <source>
        <dbReference type="ARBA" id="ARBA00023015"/>
    </source>
</evidence>
<accession>A0ABX0JAN3</accession>
<gene>
    <name evidence="6" type="ORF">G9U52_21095</name>
</gene>
<reference evidence="6" key="1">
    <citation type="submission" date="2020-03" db="EMBL/GenBank/DDBJ databases">
        <title>Draft sequencing of Paenibacilllus sp. S3N08.</title>
        <authorList>
            <person name="Kim D.-U."/>
        </authorList>
    </citation>
    <scope>NUCLEOTIDE SEQUENCE</scope>
    <source>
        <strain evidence="6">S3N08</strain>
    </source>
</reference>
<keyword evidence="2" id="KW-0238">DNA-binding</keyword>
<feature type="transmembrane region" description="Helical" evidence="4">
    <location>
        <begin position="298"/>
        <end position="326"/>
    </location>
</feature>
<dbReference type="Proteomes" id="UP001165962">
    <property type="component" value="Unassembled WGS sequence"/>
</dbReference>
<keyword evidence="7" id="KW-1185">Reference proteome</keyword>
<dbReference type="EMBL" id="JAAOIW010000008">
    <property type="protein sequence ID" value="NHN32341.1"/>
    <property type="molecule type" value="Genomic_DNA"/>
</dbReference>
<keyword evidence="4" id="KW-1133">Transmembrane helix</keyword>
<dbReference type="InterPro" id="IPR018062">
    <property type="entry name" value="HTH_AraC-typ_CS"/>
</dbReference>
<evidence type="ECO:0000256" key="4">
    <source>
        <dbReference type="SAM" id="Phobius"/>
    </source>
</evidence>
<keyword evidence="3" id="KW-0804">Transcription</keyword>
<keyword evidence="4" id="KW-0812">Transmembrane</keyword>
<dbReference type="InterPro" id="IPR009057">
    <property type="entry name" value="Homeodomain-like_sf"/>
</dbReference>
<dbReference type="InterPro" id="IPR018060">
    <property type="entry name" value="HTH_AraC"/>
</dbReference>
<dbReference type="PROSITE" id="PS01124">
    <property type="entry name" value="HTH_ARAC_FAMILY_2"/>
    <property type="match status" value="1"/>
</dbReference>
<dbReference type="PROSITE" id="PS00041">
    <property type="entry name" value="HTH_ARAC_FAMILY_1"/>
    <property type="match status" value="1"/>
</dbReference>
<name>A0ABX0JAN3_9BACL</name>
<dbReference type="SUPFAM" id="SSF46689">
    <property type="entry name" value="Homeodomain-like"/>
    <property type="match status" value="1"/>
</dbReference>
<evidence type="ECO:0000313" key="6">
    <source>
        <dbReference type="EMBL" id="NHN32341.1"/>
    </source>
</evidence>
<evidence type="ECO:0000256" key="2">
    <source>
        <dbReference type="ARBA" id="ARBA00023125"/>
    </source>
</evidence>
<feature type="domain" description="HTH araC/xylS-type" evidence="5">
    <location>
        <begin position="672"/>
        <end position="770"/>
    </location>
</feature>